<dbReference type="PANTHER" id="PTHR43081:SF18">
    <property type="entry name" value="BLL7624 PROTEIN"/>
    <property type="match status" value="1"/>
</dbReference>
<reference evidence="3 4" key="1">
    <citation type="submission" date="2018-08" db="EMBL/GenBank/DDBJ databases">
        <authorList>
            <person name="Khan S.A."/>
        </authorList>
    </citation>
    <scope>NUCLEOTIDE SEQUENCE [LARGE SCALE GENOMIC DNA]</scope>
    <source>
        <strain evidence="3 4">GTF-13</strain>
    </source>
</reference>
<evidence type="ECO:0000313" key="3">
    <source>
        <dbReference type="EMBL" id="RRJ84570.1"/>
    </source>
</evidence>
<dbReference type="Gene3D" id="3.30.70.1230">
    <property type="entry name" value="Nucleotide cyclase"/>
    <property type="match status" value="1"/>
</dbReference>
<organism evidence="3 4">
    <name type="scientific">Aestuariirhabdus litorea</name>
    <dbReference type="NCBI Taxonomy" id="2528527"/>
    <lineage>
        <taxon>Bacteria</taxon>
        <taxon>Pseudomonadati</taxon>
        <taxon>Pseudomonadota</taxon>
        <taxon>Gammaproteobacteria</taxon>
        <taxon>Oceanospirillales</taxon>
        <taxon>Aestuariirhabdaceae</taxon>
        <taxon>Aestuariirhabdus</taxon>
    </lineage>
</organism>
<dbReference type="InterPro" id="IPR007894">
    <property type="entry name" value="MASE2"/>
</dbReference>
<keyword evidence="1" id="KW-0812">Transmembrane</keyword>
<keyword evidence="4" id="KW-1185">Reference proteome</keyword>
<dbReference type="GO" id="GO:0006171">
    <property type="term" value="P:cAMP biosynthetic process"/>
    <property type="evidence" value="ECO:0007669"/>
    <property type="project" value="TreeGrafter"/>
</dbReference>
<dbReference type="PANTHER" id="PTHR43081">
    <property type="entry name" value="ADENYLATE CYCLASE, TERMINAL-DIFFERENTIATION SPECIFIC-RELATED"/>
    <property type="match status" value="1"/>
</dbReference>
<dbReference type="SMART" id="SM00044">
    <property type="entry name" value="CYCc"/>
    <property type="match status" value="1"/>
</dbReference>
<protein>
    <submittedName>
        <fullName evidence="3">Adenylate/guanylate cyclase domain-containing protein</fullName>
    </submittedName>
</protein>
<dbReference type="CDD" id="cd07302">
    <property type="entry name" value="CHD"/>
    <property type="match status" value="1"/>
</dbReference>
<feature type="domain" description="Guanylate cyclase" evidence="2">
    <location>
        <begin position="223"/>
        <end position="358"/>
    </location>
</feature>
<feature type="transmembrane region" description="Helical" evidence="1">
    <location>
        <begin position="20"/>
        <end position="39"/>
    </location>
</feature>
<dbReference type="InterPro" id="IPR050697">
    <property type="entry name" value="Adenylyl/Guanylyl_Cyclase_3/4"/>
</dbReference>
<gene>
    <name evidence="3" type="ORF">D0544_05555</name>
</gene>
<dbReference type="Proteomes" id="UP000280792">
    <property type="component" value="Unassembled WGS sequence"/>
</dbReference>
<sequence>MSGHKTLISTRAARGEATNFYSRFLIYLTATTTLAAAYSAKVVPDYLVWALPYLLLYPLLFKHHRLDRFRDSPTAASLDGLHIGSLIAAWGFMPAPSLVLLLLIVLNSQCYSGARNLPYLFLFLIASSASLFFLLQPEFVPAAPPVCLFAVAITTSLYLAVTGKEIHARKHKLQARDRQLREEKERHIRLMSKLSRYLSPPVWESLFSGDQDGSLETQRKRLTVFFSDIKGFTELSEEMESEELTELLNNYLTEMSNIALKYGGTIDKFVGDAIMVFFGDSKSGGAKRDALAAVSMAIAMRKHMKVLRQRWLSQGIQRPLQIRMGINTGFCTVGNFGAASRMDYTIIGKEVNLASRLESNAEPGQILISYETYSMIKDVIMCRDKGALEVKGFSRPVPTFQVVDFRKDLGADQSFIEHQIDGFSMYLDTEKVKSYDKERVVQALQSAARQLKERVIL</sequence>
<dbReference type="EMBL" id="QWEZ01000001">
    <property type="protein sequence ID" value="RRJ84570.1"/>
    <property type="molecule type" value="Genomic_DNA"/>
</dbReference>
<keyword evidence="1" id="KW-1133">Transmembrane helix</keyword>
<feature type="transmembrane region" description="Helical" evidence="1">
    <location>
        <begin position="117"/>
        <end position="136"/>
    </location>
</feature>
<evidence type="ECO:0000256" key="1">
    <source>
        <dbReference type="SAM" id="Phobius"/>
    </source>
</evidence>
<dbReference type="Pfam" id="PF00211">
    <property type="entry name" value="Guanylate_cyc"/>
    <property type="match status" value="1"/>
</dbReference>
<keyword evidence="1" id="KW-0472">Membrane</keyword>
<proteinExistence type="predicted"/>
<evidence type="ECO:0000313" key="4">
    <source>
        <dbReference type="Proteomes" id="UP000280792"/>
    </source>
</evidence>
<comment type="caution">
    <text evidence="3">The sequence shown here is derived from an EMBL/GenBank/DDBJ whole genome shotgun (WGS) entry which is preliminary data.</text>
</comment>
<dbReference type="Pfam" id="PF05230">
    <property type="entry name" value="MASE2"/>
    <property type="match status" value="1"/>
</dbReference>
<reference evidence="3 4" key="2">
    <citation type="submission" date="2018-12" db="EMBL/GenBank/DDBJ databases">
        <title>Simiduia agarivorans gen. nov., sp. nov., a marine, agarolytic bacterium isolated from shallow coastal water from Keelung, Taiwan.</title>
        <authorList>
            <person name="Shieh W.Y."/>
        </authorList>
    </citation>
    <scope>NUCLEOTIDE SEQUENCE [LARGE SCALE GENOMIC DNA]</scope>
    <source>
        <strain evidence="3 4">GTF-13</strain>
    </source>
</reference>
<dbReference type="FunFam" id="3.30.70.1230:FF:000025">
    <property type="entry name" value="Adenylate cyclase 1"/>
    <property type="match status" value="1"/>
</dbReference>
<dbReference type="AlphaFoldDB" id="A0A3P3VPN8"/>
<dbReference type="SUPFAM" id="SSF55073">
    <property type="entry name" value="Nucleotide cyclase"/>
    <property type="match status" value="1"/>
</dbReference>
<evidence type="ECO:0000259" key="2">
    <source>
        <dbReference type="PROSITE" id="PS50125"/>
    </source>
</evidence>
<dbReference type="InterPro" id="IPR029787">
    <property type="entry name" value="Nucleotide_cyclase"/>
</dbReference>
<feature type="transmembrane region" description="Helical" evidence="1">
    <location>
        <begin position="81"/>
        <end position="105"/>
    </location>
</feature>
<dbReference type="InterPro" id="IPR001054">
    <property type="entry name" value="A/G_cyclase"/>
</dbReference>
<feature type="transmembrane region" description="Helical" evidence="1">
    <location>
        <begin position="142"/>
        <end position="161"/>
    </location>
</feature>
<dbReference type="GO" id="GO:0035556">
    <property type="term" value="P:intracellular signal transduction"/>
    <property type="evidence" value="ECO:0007669"/>
    <property type="project" value="InterPro"/>
</dbReference>
<dbReference type="PROSITE" id="PS50125">
    <property type="entry name" value="GUANYLATE_CYCLASE_2"/>
    <property type="match status" value="1"/>
</dbReference>
<dbReference type="GO" id="GO:0004016">
    <property type="term" value="F:adenylate cyclase activity"/>
    <property type="evidence" value="ECO:0007669"/>
    <property type="project" value="UniProtKB-ARBA"/>
</dbReference>
<accession>A0A3P3VPN8</accession>
<name>A0A3P3VPN8_9GAMM</name>
<dbReference type="RefSeq" id="WP_125015001.1">
    <property type="nucleotide sequence ID" value="NZ_QWEZ01000001.1"/>
</dbReference>